<keyword evidence="2" id="KW-0732">Signal</keyword>
<dbReference type="PANTHER" id="PTHR45982">
    <property type="entry name" value="REGULATOR OF CHROMOSOME CONDENSATION"/>
    <property type="match status" value="1"/>
</dbReference>
<dbReference type="InterPro" id="IPR009091">
    <property type="entry name" value="RCC1/BLIP-II"/>
</dbReference>
<evidence type="ECO:0000313" key="5">
    <source>
        <dbReference type="Proteomes" id="UP000186817"/>
    </source>
</evidence>
<feature type="signal peptide" evidence="2">
    <location>
        <begin position="1"/>
        <end position="30"/>
    </location>
</feature>
<dbReference type="InterPro" id="IPR051553">
    <property type="entry name" value="Ran_GTPase-activating"/>
</dbReference>
<dbReference type="Gene3D" id="2.60.120.620">
    <property type="entry name" value="q2cbj1_9rhob like domain"/>
    <property type="match status" value="1"/>
</dbReference>
<feature type="chain" id="PRO_5013022942" description="Fe2OG dioxygenase domain-containing protein" evidence="2">
    <location>
        <begin position="31"/>
        <end position="839"/>
    </location>
</feature>
<feature type="compositionally biased region" description="Low complexity" evidence="1">
    <location>
        <begin position="51"/>
        <end position="61"/>
    </location>
</feature>
<evidence type="ECO:0000259" key="3">
    <source>
        <dbReference type="PROSITE" id="PS51471"/>
    </source>
</evidence>
<protein>
    <recommendedName>
        <fullName evidence="3">Fe2OG dioxygenase domain-containing protein</fullName>
    </recommendedName>
</protein>
<dbReference type="Gene3D" id="2.130.10.30">
    <property type="entry name" value="Regulator of chromosome condensation 1/beta-lactamase-inhibitor protein II"/>
    <property type="match status" value="2"/>
</dbReference>
<dbReference type="SUPFAM" id="SSF50985">
    <property type="entry name" value="RCC1/BLIP-II"/>
    <property type="match status" value="3"/>
</dbReference>
<evidence type="ECO:0000256" key="2">
    <source>
        <dbReference type="SAM" id="SignalP"/>
    </source>
</evidence>
<dbReference type="PROSITE" id="PS51471">
    <property type="entry name" value="FE2OG_OXY"/>
    <property type="match status" value="1"/>
</dbReference>
<dbReference type="Proteomes" id="UP000186817">
    <property type="component" value="Unassembled WGS sequence"/>
</dbReference>
<keyword evidence="5" id="KW-1185">Reference proteome</keyword>
<dbReference type="EMBL" id="LSRX01000077">
    <property type="protein sequence ID" value="OLQ10484.1"/>
    <property type="molecule type" value="Genomic_DNA"/>
</dbReference>
<evidence type="ECO:0000313" key="4">
    <source>
        <dbReference type="EMBL" id="OLQ10484.1"/>
    </source>
</evidence>
<gene>
    <name evidence="4" type="ORF">AK812_SmicGene5793</name>
</gene>
<accession>A0A1Q9ESU9</accession>
<proteinExistence type="predicted"/>
<dbReference type="InterPro" id="IPR005123">
    <property type="entry name" value="Oxoglu/Fe-dep_dioxygenase_dom"/>
</dbReference>
<dbReference type="PANTHER" id="PTHR45982:SF1">
    <property type="entry name" value="REGULATOR OF CHROMOSOME CONDENSATION"/>
    <property type="match status" value="1"/>
</dbReference>
<dbReference type="OrthoDB" id="5370059at2759"/>
<feature type="region of interest" description="Disordered" evidence="1">
    <location>
        <begin position="51"/>
        <end position="72"/>
    </location>
</feature>
<feature type="domain" description="Fe2OG dioxygenase" evidence="3">
    <location>
        <begin position="194"/>
        <end position="337"/>
    </location>
</feature>
<comment type="caution">
    <text evidence="4">The sequence shown here is derived from an EMBL/GenBank/DDBJ whole genome shotgun (WGS) entry which is preliminary data.</text>
</comment>
<organism evidence="4 5">
    <name type="scientific">Symbiodinium microadriaticum</name>
    <name type="common">Dinoflagellate</name>
    <name type="synonym">Zooxanthella microadriatica</name>
    <dbReference type="NCBI Taxonomy" id="2951"/>
    <lineage>
        <taxon>Eukaryota</taxon>
        <taxon>Sar</taxon>
        <taxon>Alveolata</taxon>
        <taxon>Dinophyceae</taxon>
        <taxon>Suessiales</taxon>
        <taxon>Symbiodiniaceae</taxon>
        <taxon>Symbiodinium</taxon>
    </lineage>
</organism>
<sequence>MNRSSRGTGDRGSRSCILMLASWLFRKCSLHSLCLLCGRSLPVGMSDVEPPLLEPATPEPLSSDLSDWLGKQGSKEEEVPSTAFLHQSDRELSSELEPEDLQSECGSSVPSKVPCTANGKVPIASDFEHCPHLQSFVRCGPHHRAELHVLGEDDIAVLKRIWRRYQDDLTEPHYEKKPEFSDRDFDDFYSIACKVVNAMVAEYKVPMILDQATISNTNHVGHPPHADNIQFDSVWWRGKKIPKQDEVQAAREGAYVLWRNEKTSYRSYSCSVSLCDPDGYEGGVVQFFRGFGIKEPIARYKCKEGHGIAFCGCHRNIHAVTGVTSGFRLVLLVWTRPPEVRVPESQATVCYFRPGTGLGVWLTTADILRHLSRRAGREGQVWLPVAEDDGVCQCETCISERQKTSWKARLQNRDRLMLHMQRVEVCGSYGAFAAILGDGTVVAWGSHAHGGDSSVVQDRLKSVQQIQATCFDFAAILGDGSVVTWGDSFDGGDSCSSDGDTRPLQGELVNVLQIQATSSAFAAIIGDGSVVTWGMPPHGGDSRAMQVQLNNVQHIQATNRAFAAVLGDGSVVTWGMAAFGGDSDVVWDQLRGVQAIQHTDYAFAAVRYDGSVVTWGDRFCGGDSSAVQHQLKNVQRIQATRCAFAAILGDGSVVTWGDDRRGGDSSAVQDQLRGVQQIQATACSFAAILADKSVVTWGMRLDGGDSSAVKDGLQNVLQVQATSSAFAAILCNGSVVTWGDISSGGDSSTVQDQLNNVQHIQATRAAFAAILGDGAVVTWGAAPHGGDSSAVQDQLKNVQCIQATRCAFAAILGDGSVVTWGDDRRGGDSSAVHDYLKNG</sequence>
<dbReference type="AlphaFoldDB" id="A0A1Q9ESU9"/>
<evidence type="ECO:0000256" key="1">
    <source>
        <dbReference type="SAM" id="MobiDB-lite"/>
    </source>
</evidence>
<name>A0A1Q9ESU9_SYMMI</name>
<reference evidence="4 5" key="1">
    <citation type="submission" date="2016-02" db="EMBL/GenBank/DDBJ databases">
        <title>Genome analysis of coral dinoflagellate symbionts highlights evolutionary adaptations to a symbiotic lifestyle.</title>
        <authorList>
            <person name="Aranda M."/>
            <person name="Li Y."/>
            <person name="Liew Y.J."/>
            <person name="Baumgarten S."/>
            <person name="Simakov O."/>
            <person name="Wilson M."/>
            <person name="Piel J."/>
            <person name="Ashoor H."/>
            <person name="Bougouffa S."/>
            <person name="Bajic V.B."/>
            <person name="Ryu T."/>
            <person name="Ravasi T."/>
            <person name="Bayer T."/>
            <person name="Micklem G."/>
            <person name="Kim H."/>
            <person name="Bhak J."/>
            <person name="Lajeunesse T.C."/>
            <person name="Voolstra C.R."/>
        </authorList>
    </citation>
    <scope>NUCLEOTIDE SEQUENCE [LARGE SCALE GENOMIC DNA]</scope>
    <source>
        <strain evidence="4 5">CCMP2467</strain>
    </source>
</reference>